<dbReference type="RefSeq" id="WP_345592062.1">
    <property type="nucleotide sequence ID" value="NZ_BAABJG010000029.1"/>
</dbReference>
<evidence type="ECO:0000313" key="5">
    <source>
        <dbReference type="EMBL" id="MFD1221012.1"/>
    </source>
</evidence>
<dbReference type="InterPro" id="IPR017871">
    <property type="entry name" value="ABC_transporter-like_CS"/>
</dbReference>
<dbReference type="GO" id="GO:0005524">
    <property type="term" value="F:ATP binding"/>
    <property type="evidence" value="ECO:0007669"/>
    <property type="project" value="UniProtKB-KW"/>
</dbReference>
<dbReference type="Pfam" id="PF00005">
    <property type="entry name" value="ABC_tran"/>
    <property type="match status" value="1"/>
</dbReference>
<dbReference type="Gene3D" id="3.40.50.300">
    <property type="entry name" value="P-loop containing nucleotide triphosphate hydrolases"/>
    <property type="match status" value="1"/>
</dbReference>
<accession>A0ABW3UL36</accession>
<keyword evidence="6" id="KW-1185">Reference proteome</keyword>
<keyword evidence="3 5" id="KW-0067">ATP-binding</keyword>
<dbReference type="SMART" id="SM00382">
    <property type="entry name" value="AAA"/>
    <property type="match status" value="1"/>
</dbReference>
<dbReference type="SUPFAM" id="SSF50331">
    <property type="entry name" value="MOP-like"/>
    <property type="match status" value="1"/>
</dbReference>
<name>A0ABW3UL36_9BACL</name>
<gene>
    <name evidence="5" type="ORF">ACFQ4B_12875</name>
</gene>
<dbReference type="InterPro" id="IPR008995">
    <property type="entry name" value="Mo/tungstate-bd_C_term_dom"/>
</dbReference>
<dbReference type="InterPro" id="IPR027417">
    <property type="entry name" value="P-loop_NTPase"/>
</dbReference>
<protein>
    <submittedName>
        <fullName evidence="5">ABC transporter ATP-binding protein</fullName>
    </submittedName>
</protein>
<dbReference type="Pfam" id="PF08402">
    <property type="entry name" value="TOBE_2"/>
    <property type="match status" value="1"/>
</dbReference>
<dbReference type="SUPFAM" id="SSF52540">
    <property type="entry name" value="P-loop containing nucleoside triphosphate hydrolases"/>
    <property type="match status" value="1"/>
</dbReference>
<proteinExistence type="predicted"/>
<dbReference type="EMBL" id="JBHTLU010000014">
    <property type="protein sequence ID" value="MFD1221012.1"/>
    <property type="molecule type" value="Genomic_DNA"/>
</dbReference>
<dbReference type="PROSITE" id="PS50893">
    <property type="entry name" value="ABC_TRANSPORTER_2"/>
    <property type="match status" value="1"/>
</dbReference>
<dbReference type="PANTHER" id="PTHR42781:SF4">
    <property type="entry name" value="SPERMIDINE_PUTRESCINE IMPORT ATP-BINDING PROTEIN POTA"/>
    <property type="match status" value="1"/>
</dbReference>
<sequence length="325" mass="36867">MDVIIRGLQKSFDQVQALQPTDLRIRQGRFTTLLGPSGCGKTTLLRMIAGLETPDRGELFVGGECLFSSDRKVDKPAHRRSFGMVFQDFALWPHMTVFENVAFGLRAKGSTKDLKRQVQEAIDKVRLSGLEGRYPHQLSGGQQQRVAFARAVVTRPQLVLFDEPLSALDAMLRDEMRLELISLVRDIGLTALYVTHDQTEAMSMSDEIIVMKEGRILQSGQPEQIYKLPAHPFVAQFIGKSNWLEKDKRMVRPEHVLWQPSGDGAEHEQETFTGTIRSVSYLGDRYEVQLDMGAMGLWTAYHQVRLQIGQPIDVYVSQRHIHHIL</sequence>
<dbReference type="InterPro" id="IPR013611">
    <property type="entry name" value="Transp-assoc_OB_typ2"/>
</dbReference>
<evidence type="ECO:0000256" key="1">
    <source>
        <dbReference type="ARBA" id="ARBA00022448"/>
    </source>
</evidence>
<organism evidence="5 6">
    <name type="scientific">Paenibacillus vulneris</name>
    <dbReference type="NCBI Taxonomy" id="1133364"/>
    <lineage>
        <taxon>Bacteria</taxon>
        <taxon>Bacillati</taxon>
        <taxon>Bacillota</taxon>
        <taxon>Bacilli</taxon>
        <taxon>Bacillales</taxon>
        <taxon>Paenibacillaceae</taxon>
        <taxon>Paenibacillus</taxon>
    </lineage>
</organism>
<reference evidence="6" key="1">
    <citation type="journal article" date="2019" name="Int. J. Syst. Evol. Microbiol.">
        <title>The Global Catalogue of Microorganisms (GCM) 10K type strain sequencing project: providing services to taxonomists for standard genome sequencing and annotation.</title>
        <authorList>
            <consortium name="The Broad Institute Genomics Platform"/>
            <consortium name="The Broad Institute Genome Sequencing Center for Infectious Disease"/>
            <person name="Wu L."/>
            <person name="Ma J."/>
        </authorList>
    </citation>
    <scope>NUCLEOTIDE SEQUENCE [LARGE SCALE GENOMIC DNA]</scope>
    <source>
        <strain evidence="6">CCUG 53270</strain>
    </source>
</reference>
<evidence type="ECO:0000256" key="3">
    <source>
        <dbReference type="ARBA" id="ARBA00022840"/>
    </source>
</evidence>
<dbReference type="InterPro" id="IPR003593">
    <property type="entry name" value="AAA+_ATPase"/>
</dbReference>
<evidence type="ECO:0000256" key="2">
    <source>
        <dbReference type="ARBA" id="ARBA00022741"/>
    </source>
</evidence>
<keyword evidence="1" id="KW-0813">Transport</keyword>
<comment type="caution">
    <text evidence="5">The sequence shown here is derived from an EMBL/GenBank/DDBJ whole genome shotgun (WGS) entry which is preliminary data.</text>
</comment>
<dbReference type="PROSITE" id="PS00211">
    <property type="entry name" value="ABC_TRANSPORTER_1"/>
    <property type="match status" value="1"/>
</dbReference>
<feature type="domain" description="ABC transporter" evidence="4">
    <location>
        <begin position="3"/>
        <end position="238"/>
    </location>
</feature>
<keyword evidence="2" id="KW-0547">Nucleotide-binding</keyword>
<dbReference type="InterPro" id="IPR050093">
    <property type="entry name" value="ABC_SmlMolc_Importer"/>
</dbReference>
<dbReference type="PANTHER" id="PTHR42781">
    <property type="entry name" value="SPERMIDINE/PUTRESCINE IMPORT ATP-BINDING PROTEIN POTA"/>
    <property type="match status" value="1"/>
</dbReference>
<dbReference type="Proteomes" id="UP001597180">
    <property type="component" value="Unassembled WGS sequence"/>
</dbReference>
<dbReference type="InterPro" id="IPR003439">
    <property type="entry name" value="ABC_transporter-like_ATP-bd"/>
</dbReference>
<evidence type="ECO:0000259" key="4">
    <source>
        <dbReference type="PROSITE" id="PS50893"/>
    </source>
</evidence>
<evidence type="ECO:0000313" key="6">
    <source>
        <dbReference type="Proteomes" id="UP001597180"/>
    </source>
</evidence>